<dbReference type="InterPro" id="IPR006620">
    <property type="entry name" value="Pro_4_hyd_alph"/>
</dbReference>
<reference evidence="10 11" key="1">
    <citation type="journal article" date="2014" name="Nat. Commun.">
        <title>Klebsormidium flaccidum genome reveals primary factors for plant terrestrial adaptation.</title>
        <authorList>
            <person name="Hori K."/>
            <person name="Maruyama F."/>
            <person name="Fujisawa T."/>
            <person name="Togashi T."/>
            <person name="Yamamoto N."/>
            <person name="Seo M."/>
            <person name="Sato S."/>
            <person name="Yamada T."/>
            <person name="Mori H."/>
            <person name="Tajima N."/>
            <person name="Moriyama T."/>
            <person name="Ikeuchi M."/>
            <person name="Watanabe M."/>
            <person name="Wada H."/>
            <person name="Kobayashi K."/>
            <person name="Saito M."/>
            <person name="Masuda T."/>
            <person name="Sasaki-Sekimoto Y."/>
            <person name="Mashiguchi K."/>
            <person name="Awai K."/>
            <person name="Shimojima M."/>
            <person name="Masuda S."/>
            <person name="Iwai M."/>
            <person name="Nobusawa T."/>
            <person name="Narise T."/>
            <person name="Kondo S."/>
            <person name="Saito H."/>
            <person name="Sato R."/>
            <person name="Murakawa M."/>
            <person name="Ihara Y."/>
            <person name="Oshima-Yamada Y."/>
            <person name="Ohtaka K."/>
            <person name="Satoh M."/>
            <person name="Sonobe K."/>
            <person name="Ishii M."/>
            <person name="Ohtani R."/>
            <person name="Kanamori-Sato M."/>
            <person name="Honoki R."/>
            <person name="Miyazaki D."/>
            <person name="Mochizuki H."/>
            <person name="Umetsu J."/>
            <person name="Higashi K."/>
            <person name="Shibata D."/>
            <person name="Kamiya Y."/>
            <person name="Sato N."/>
            <person name="Nakamura Y."/>
            <person name="Tabata S."/>
            <person name="Ida S."/>
            <person name="Kurokawa K."/>
            <person name="Ohta H."/>
        </authorList>
    </citation>
    <scope>NUCLEOTIDE SEQUENCE [LARGE SCALE GENOMIC DNA]</scope>
    <source>
        <strain evidence="10 11">NIES-2285</strain>
    </source>
</reference>
<organism evidence="10 11">
    <name type="scientific">Klebsormidium nitens</name>
    <name type="common">Green alga</name>
    <name type="synonym">Ulothrix nitens</name>
    <dbReference type="NCBI Taxonomy" id="105231"/>
    <lineage>
        <taxon>Eukaryota</taxon>
        <taxon>Viridiplantae</taxon>
        <taxon>Streptophyta</taxon>
        <taxon>Klebsormidiophyceae</taxon>
        <taxon>Klebsormidiales</taxon>
        <taxon>Klebsormidiaceae</taxon>
        <taxon>Klebsormidium</taxon>
    </lineage>
</organism>
<dbReference type="GO" id="GO:0004656">
    <property type="term" value="F:procollagen-proline 4-dioxygenase activity"/>
    <property type="evidence" value="ECO:0007669"/>
    <property type="project" value="UniProtKB-EC"/>
</dbReference>
<keyword evidence="6" id="KW-0408">Iron</keyword>
<dbReference type="GO" id="GO:0031418">
    <property type="term" value="F:L-ascorbic acid binding"/>
    <property type="evidence" value="ECO:0007669"/>
    <property type="project" value="InterPro"/>
</dbReference>
<comment type="catalytic activity">
    <reaction evidence="7">
        <text>L-prolyl-[collagen] + 2-oxoglutarate + O2 = trans-4-hydroxy-L-prolyl-[collagen] + succinate + CO2</text>
        <dbReference type="Rhea" id="RHEA:18945"/>
        <dbReference type="Rhea" id="RHEA-COMP:11676"/>
        <dbReference type="Rhea" id="RHEA-COMP:11680"/>
        <dbReference type="ChEBI" id="CHEBI:15379"/>
        <dbReference type="ChEBI" id="CHEBI:16526"/>
        <dbReference type="ChEBI" id="CHEBI:16810"/>
        <dbReference type="ChEBI" id="CHEBI:30031"/>
        <dbReference type="ChEBI" id="CHEBI:50342"/>
        <dbReference type="ChEBI" id="CHEBI:61965"/>
        <dbReference type="EC" id="1.14.11.2"/>
    </reaction>
</comment>
<dbReference type="InterPro" id="IPR005123">
    <property type="entry name" value="Oxoglu/Fe-dep_dioxygenase_dom"/>
</dbReference>
<evidence type="ECO:0000256" key="6">
    <source>
        <dbReference type="ARBA" id="ARBA00023004"/>
    </source>
</evidence>
<sequence>MGRAKQAGAQKSARTRDVQFDESDKRSGKSGQGPRWPDLSAKANLSPVLHKDWQLFTVPGYLTRGECIAFIEQAHVLGFKHVSSKGPEAGEAFRDNESASTVDPALAQRLWDGGLASIFERQVPAVGGRRAVGLDPHIRFYCYNPGQRFDKHIDVSIPHGRGKRTEYTLLVYLSGGPASATKGLPPLEGGETAFYDEQDNIVAEIAPRAGTALLHIHGNRCMGHEARAVTAGTKFVLRSDVVFSES</sequence>
<feature type="domain" description="Fe2OG dioxygenase" evidence="9">
    <location>
        <begin position="133"/>
        <end position="246"/>
    </location>
</feature>
<dbReference type="PANTHER" id="PTHR10869">
    <property type="entry name" value="PROLYL 4-HYDROXYLASE ALPHA SUBUNIT"/>
    <property type="match status" value="1"/>
</dbReference>
<feature type="compositionally biased region" description="Basic and acidic residues" evidence="8">
    <location>
        <begin position="14"/>
        <end position="27"/>
    </location>
</feature>
<evidence type="ECO:0000256" key="7">
    <source>
        <dbReference type="ARBA" id="ARBA00049169"/>
    </source>
</evidence>
<keyword evidence="11" id="KW-1185">Reference proteome</keyword>
<dbReference type="InterPro" id="IPR044862">
    <property type="entry name" value="Pro_4_hyd_alph_FE2OG_OXY"/>
</dbReference>
<evidence type="ECO:0000259" key="9">
    <source>
        <dbReference type="PROSITE" id="PS51471"/>
    </source>
</evidence>
<protein>
    <recommendedName>
        <fullName evidence="9">Fe2OG dioxygenase domain-containing protein</fullName>
    </recommendedName>
</protein>
<keyword evidence="5" id="KW-0560">Oxidoreductase</keyword>
<dbReference type="SMART" id="SM00702">
    <property type="entry name" value="P4Hc"/>
    <property type="match status" value="1"/>
</dbReference>
<dbReference type="InterPro" id="IPR045054">
    <property type="entry name" value="P4HA-like"/>
</dbReference>
<proteinExistence type="predicted"/>
<gene>
    <name evidence="10" type="ORF">KFL_000070630</name>
</gene>
<dbReference type="AlphaFoldDB" id="A0A1Y1HNB3"/>
<dbReference type="PROSITE" id="PS51471">
    <property type="entry name" value="FE2OG_OXY"/>
    <property type="match status" value="1"/>
</dbReference>
<comment type="cofactor">
    <cofactor evidence="1">
        <name>L-ascorbate</name>
        <dbReference type="ChEBI" id="CHEBI:38290"/>
    </cofactor>
</comment>
<keyword evidence="4" id="KW-0223">Dioxygenase</keyword>
<dbReference type="GO" id="GO:0005506">
    <property type="term" value="F:iron ion binding"/>
    <property type="evidence" value="ECO:0007669"/>
    <property type="project" value="InterPro"/>
</dbReference>
<feature type="region of interest" description="Disordered" evidence="8">
    <location>
        <begin position="1"/>
        <end position="39"/>
    </location>
</feature>
<evidence type="ECO:0000256" key="8">
    <source>
        <dbReference type="SAM" id="MobiDB-lite"/>
    </source>
</evidence>
<evidence type="ECO:0000313" key="11">
    <source>
        <dbReference type="Proteomes" id="UP000054558"/>
    </source>
</evidence>
<evidence type="ECO:0000256" key="1">
    <source>
        <dbReference type="ARBA" id="ARBA00001961"/>
    </source>
</evidence>
<evidence type="ECO:0000256" key="5">
    <source>
        <dbReference type="ARBA" id="ARBA00023002"/>
    </source>
</evidence>
<dbReference type="Proteomes" id="UP000054558">
    <property type="component" value="Unassembled WGS sequence"/>
</dbReference>
<evidence type="ECO:0000256" key="2">
    <source>
        <dbReference type="ARBA" id="ARBA00004648"/>
    </source>
</evidence>
<comment type="subcellular location">
    <subcellularLocation>
        <location evidence="2">Endoplasmic reticulum membrane</location>
        <topology evidence="2">Single-pass type II membrane protein</topology>
    </subcellularLocation>
</comment>
<evidence type="ECO:0000256" key="4">
    <source>
        <dbReference type="ARBA" id="ARBA00022964"/>
    </source>
</evidence>
<dbReference type="OMA" id="HNDSLTW"/>
<dbReference type="Pfam" id="PF13640">
    <property type="entry name" value="2OG-FeII_Oxy_3"/>
    <property type="match status" value="1"/>
</dbReference>
<evidence type="ECO:0000313" key="10">
    <source>
        <dbReference type="EMBL" id="GAQ78096.1"/>
    </source>
</evidence>
<dbReference type="EMBL" id="DF236956">
    <property type="protein sequence ID" value="GAQ78096.1"/>
    <property type="molecule type" value="Genomic_DNA"/>
</dbReference>
<keyword evidence="3" id="KW-0479">Metal-binding</keyword>
<evidence type="ECO:0000256" key="3">
    <source>
        <dbReference type="ARBA" id="ARBA00022723"/>
    </source>
</evidence>
<name>A0A1Y1HNB3_KLENI</name>
<dbReference type="GO" id="GO:0005789">
    <property type="term" value="C:endoplasmic reticulum membrane"/>
    <property type="evidence" value="ECO:0007669"/>
    <property type="project" value="UniProtKB-SubCell"/>
</dbReference>
<accession>A0A1Y1HNB3</accession>
<dbReference type="OrthoDB" id="69177at2759"/>
<dbReference type="Gene3D" id="2.60.120.620">
    <property type="entry name" value="q2cbj1_9rhob like domain"/>
    <property type="match status" value="1"/>
</dbReference>
<dbReference type="PANTHER" id="PTHR10869:SF236">
    <property type="entry name" value="PROLYL 4-HYDROXYLASE ALPHA SUBUNIT DOMAIN-CONTAINING PROTEIN"/>
    <property type="match status" value="1"/>
</dbReference>